<protein>
    <recommendedName>
        <fullName evidence="5">Zn(2)-C6 fungal-type domain-containing protein</fullName>
    </recommendedName>
</protein>
<dbReference type="GO" id="GO:0008270">
    <property type="term" value="F:zinc ion binding"/>
    <property type="evidence" value="ECO:0007669"/>
    <property type="project" value="InterPro"/>
</dbReference>
<dbReference type="GeneID" id="36581150"/>
<keyword evidence="2" id="KW-0539">Nucleus</keyword>
<dbReference type="CDD" id="cd00067">
    <property type="entry name" value="GAL4"/>
    <property type="match status" value="1"/>
</dbReference>
<sequence length="604" mass="67105">MASKSSPVCGSAGGSEDTSSGSPKPKINRTRTGCLTCRRRRKKCDEAKPACKACVKTNVFCEGYPPLTIWGNRRVGKRIPKTKPTPIAFLETLERTGGMMTGRSSANVNMFPPQNAGTFDDETSDPNHEMAQWCNVPILPQSSTICFDQRNGSFEDDAADDDYSLLFQQPSQPAPFGEQFVSYKQAISAFSTQQANSGSFLIGRSRTVETITSQDVARPRCMPPELPFLISGLESTLHRRLFYHFTHVMSRVLTTSSDDSNPMNSIVTPLALADPTLMHTLLSLACSHLLNLQPAGMSPELSGERNRLHQKALQTQTQRIEALKRTAAAIASQSLSQDRDAIFATSLLLCLYEICEGTGGDGWRVHLQMARELLNITSTATMNPFLLEFFLYHDSLAMVTVPSSTPRINCPTNLSDQNPSLVGVQDGLIEYVTRISSLRSEAGPGSFPPKYDIINKALEIWEDLFRWKPKDTPCKDRELIAQFYQWALFIWLFSIIYPNGKSDPLVQSAVKDMAAGMTEIISGDGVMACLLFPLFVVGSAAIRQEDRNAVTKHFKRVRAWSSLGNVDLTFEVVKKMWEDHDAGQPRSWDWVIQLERHGMSLLVT</sequence>
<reference evidence="6 7" key="1">
    <citation type="submission" date="2016-04" db="EMBL/GenBank/DDBJ databases">
        <title>A degradative enzymes factory behind the ericoid mycorrhizal symbiosis.</title>
        <authorList>
            <consortium name="DOE Joint Genome Institute"/>
            <person name="Martino E."/>
            <person name="Morin E."/>
            <person name="Grelet G."/>
            <person name="Kuo A."/>
            <person name="Kohler A."/>
            <person name="Daghino S."/>
            <person name="Barry K."/>
            <person name="Choi C."/>
            <person name="Cichocki N."/>
            <person name="Clum A."/>
            <person name="Copeland A."/>
            <person name="Hainaut M."/>
            <person name="Haridas S."/>
            <person name="Labutti K."/>
            <person name="Lindquist E."/>
            <person name="Lipzen A."/>
            <person name="Khouja H.-R."/>
            <person name="Murat C."/>
            <person name="Ohm R."/>
            <person name="Olson A."/>
            <person name="Spatafora J."/>
            <person name="Veneault-Fourrey C."/>
            <person name="Henrissat B."/>
            <person name="Grigoriev I."/>
            <person name="Martin F."/>
            <person name="Perotto S."/>
        </authorList>
    </citation>
    <scope>NUCLEOTIDE SEQUENCE [LARGE SCALE GENOMIC DNA]</scope>
    <source>
        <strain evidence="6 7">E</strain>
    </source>
</reference>
<dbReference type="SUPFAM" id="SSF57701">
    <property type="entry name" value="Zn2/Cys6 DNA-binding domain"/>
    <property type="match status" value="1"/>
</dbReference>
<evidence type="ECO:0000256" key="2">
    <source>
        <dbReference type="ARBA" id="ARBA00023242"/>
    </source>
</evidence>
<comment type="subcellular location">
    <subcellularLocation>
        <location evidence="1">Nucleus</location>
    </subcellularLocation>
</comment>
<dbReference type="InterPro" id="IPR021858">
    <property type="entry name" value="Fun_TF"/>
</dbReference>
<evidence type="ECO:0000313" key="7">
    <source>
        <dbReference type="Proteomes" id="UP000235371"/>
    </source>
</evidence>
<evidence type="ECO:0000313" key="6">
    <source>
        <dbReference type="EMBL" id="PMD57162.1"/>
    </source>
</evidence>
<dbReference type="AlphaFoldDB" id="A0A2J6T2B5"/>
<dbReference type="GO" id="GO:0000981">
    <property type="term" value="F:DNA-binding transcription factor activity, RNA polymerase II-specific"/>
    <property type="evidence" value="ECO:0007669"/>
    <property type="project" value="InterPro"/>
</dbReference>
<dbReference type="GO" id="GO:0000976">
    <property type="term" value="F:transcription cis-regulatory region binding"/>
    <property type="evidence" value="ECO:0007669"/>
    <property type="project" value="TreeGrafter"/>
</dbReference>
<dbReference type="PROSITE" id="PS00463">
    <property type="entry name" value="ZN2_CY6_FUNGAL_1"/>
    <property type="match status" value="1"/>
</dbReference>
<dbReference type="PANTHER" id="PTHR37534:SF38">
    <property type="entry name" value="ZN(2)-C6 FUNGAL-TYPE DOMAIN-CONTAINING PROTEIN"/>
    <property type="match status" value="1"/>
</dbReference>
<feature type="domain" description="Zn(2)-C6 fungal-type" evidence="5">
    <location>
        <begin position="33"/>
        <end position="61"/>
    </location>
</feature>
<dbReference type="Pfam" id="PF00172">
    <property type="entry name" value="Zn_clus"/>
    <property type="match status" value="1"/>
</dbReference>
<dbReference type="InParanoid" id="A0A2J6T2B5"/>
<dbReference type="STRING" id="1095630.A0A2J6T2B5"/>
<keyword evidence="4" id="KW-1133">Transmembrane helix</keyword>
<dbReference type="EMBL" id="KZ613847">
    <property type="protein sequence ID" value="PMD57162.1"/>
    <property type="molecule type" value="Genomic_DNA"/>
</dbReference>
<name>A0A2J6T2B5_9HELO</name>
<keyword evidence="7" id="KW-1185">Reference proteome</keyword>
<dbReference type="InterPro" id="IPR001138">
    <property type="entry name" value="Zn2Cys6_DnaBD"/>
</dbReference>
<organism evidence="6 7">
    <name type="scientific">Hyaloscypha bicolor E</name>
    <dbReference type="NCBI Taxonomy" id="1095630"/>
    <lineage>
        <taxon>Eukaryota</taxon>
        <taxon>Fungi</taxon>
        <taxon>Dikarya</taxon>
        <taxon>Ascomycota</taxon>
        <taxon>Pezizomycotina</taxon>
        <taxon>Leotiomycetes</taxon>
        <taxon>Helotiales</taxon>
        <taxon>Hyaloscyphaceae</taxon>
        <taxon>Hyaloscypha</taxon>
        <taxon>Hyaloscypha bicolor</taxon>
    </lineage>
</organism>
<accession>A0A2J6T2B5</accession>
<gene>
    <name evidence="6" type="ORF">K444DRAFT_48423</name>
</gene>
<dbReference type="GO" id="GO:0045944">
    <property type="term" value="P:positive regulation of transcription by RNA polymerase II"/>
    <property type="evidence" value="ECO:0007669"/>
    <property type="project" value="TreeGrafter"/>
</dbReference>
<evidence type="ECO:0000256" key="4">
    <source>
        <dbReference type="SAM" id="Phobius"/>
    </source>
</evidence>
<dbReference type="OrthoDB" id="434972at2759"/>
<feature type="transmembrane region" description="Helical" evidence="4">
    <location>
        <begin position="520"/>
        <end position="542"/>
    </location>
</feature>
<keyword evidence="4" id="KW-0812">Transmembrane</keyword>
<evidence type="ECO:0000256" key="3">
    <source>
        <dbReference type="SAM" id="MobiDB-lite"/>
    </source>
</evidence>
<evidence type="ECO:0000259" key="5">
    <source>
        <dbReference type="PROSITE" id="PS50048"/>
    </source>
</evidence>
<feature type="region of interest" description="Disordered" evidence="3">
    <location>
        <begin position="1"/>
        <end position="30"/>
    </location>
</feature>
<proteinExistence type="predicted"/>
<dbReference type="GO" id="GO:0005634">
    <property type="term" value="C:nucleus"/>
    <property type="evidence" value="ECO:0007669"/>
    <property type="project" value="UniProtKB-SubCell"/>
</dbReference>
<keyword evidence="4" id="KW-0472">Membrane</keyword>
<dbReference type="Proteomes" id="UP000235371">
    <property type="component" value="Unassembled WGS sequence"/>
</dbReference>
<dbReference type="SMART" id="SM00066">
    <property type="entry name" value="GAL4"/>
    <property type="match status" value="1"/>
</dbReference>
<evidence type="ECO:0000256" key="1">
    <source>
        <dbReference type="ARBA" id="ARBA00004123"/>
    </source>
</evidence>
<dbReference type="Gene3D" id="4.10.240.10">
    <property type="entry name" value="Zn(2)-C6 fungal-type DNA-binding domain"/>
    <property type="match status" value="1"/>
</dbReference>
<dbReference type="InterPro" id="IPR036864">
    <property type="entry name" value="Zn2-C6_fun-type_DNA-bd_sf"/>
</dbReference>
<dbReference type="RefSeq" id="XP_024734066.1">
    <property type="nucleotide sequence ID" value="XM_024873070.1"/>
</dbReference>
<dbReference type="PANTHER" id="PTHR37534">
    <property type="entry name" value="TRANSCRIPTIONAL ACTIVATOR PROTEIN UGA3"/>
    <property type="match status" value="1"/>
</dbReference>
<dbReference type="PROSITE" id="PS50048">
    <property type="entry name" value="ZN2_CY6_FUNGAL_2"/>
    <property type="match status" value="1"/>
</dbReference>
<dbReference type="Pfam" id="PF11951">
    <property type="entry name" value="Fungal_trans_2"/>
    <property type="match status" value="1"/>
</dbReference>